<dbReference type="NCBIfam" id="TIGR00254">
    <property type="entry name" value="GGDEF"/>
    <property type="match status" value="1"/>
</dbReference>
<accession>A0A7C1W4F2</accession>
<dbReference type="SMART" id="SM00267">
    <property type="entry name" value="GGDEF"/>
    <property type="match status" value="1"/>
</dbReference>
<dbReference type="GO" id="GO:0052621">
    <property type="term" value="F:diguanylate cyclase activity"/>
    <property type="evidence" value="ECO:0007669"/>
    <property type="project" value="UniProtKB-EC"/>
</dbReference>
<dbReference type="InterPro" id="IPR000160">
    <property type="entry name" value="GGDEF_dom"/>
</dbReference>
<comment type="caution">
    <text evidence="5">The sequence shown here is derived from an EMBL/GenBank/DDBJ whole genome shotgun (WGS) entry which is preliminary data.</text>
</comment>
<evidence type="ECO:0000256" key="3">
    <source>
        <dbReference type="ARBA" id="ARBA00034247"/>
    </source>
</evidence>
<dbReference type="AlphaFoldDB" id="A0A7C1W4F2"/>
<dbReference type="EMBL" id="DRHY01000109">
    <property type="protein sequence ID" value="HEC73756.1"/>
    <property type="molecule type" value="Genomic_DNA"/>
</dbReference>
<dbReference type="Proteomes" id="UP000886384">
    <property type="component" value="Unassembled WGS sequence"/>
</dbReference>
<comment type="catalytic activity">
    <reaction evidence="3">
        <text>2 GTP = 3',3'-c-di-GMP + 2 diphosphate</text>
        <dbReference type="Rhea" id="RHEA:24898"/>
        <dbReference type="ChEBI" id="CHEBI:33019"/>
        <dbReference type="ChEBI" id="CHEBI:37565"/>
        <dbReference type="ChEBI" id="CHEBI:58805"/>
        <dbReference type="EC" id="2.7.7.65"/>
    </reaction>
</comment>
<evidence type="ECO:0000256" key="1">
    <source>
        <dbReference type="ARBA" id="ARBA00001946"/>
    </source>
</evidence>
<dbReference type="PANTHER" id="PTHR45138">
    <property type="entry name" value="REGULATORY COMPONENTS OF SENSORY TRANSDUCTION SYSTEM"/>
    <property type="match status" value="1"/>
</dbReference>
<dbReference type="InterPro" id="IPR043128">
    <property type="entry name" value="Rev_trsase/Diguanyl_cyclase"/>
</dbReference>
<dbReference type="InterPro" id="IPR029787">
    <property type="entry name" value="Nucleotide_cyclase"/>
</dbReference>
<feature type="domain" description="GGDEF" evidence="4">
    <location>
        <begin position="207"/>
        <end position="342"/>
    </location>
</feature>
<dbReference type="Gene3D" id="3.30.70.270">
    <property type="match status" value="1"/>
</dbReference>
<name>A0A7C1W4F2_9GAMM</name>
<dbReference type="SUPFAM" id="SSF55073">
    <property type="entry name" value="Nucleotide cyclase"/>
    <property type="match status" value="1"/>
</dbReference>
<comment type="cofactor">
    <cofactor evidence="1">
        <name>Mg(2+)</name>
        <dbReference type="ChEBI" id="CHEBI:18420"/>
    </cofactor>
</comment>
<dbReference type="PANTHER" id="PTHR45138:SF9">
    <property type="entry name" value="DIGUANYLATE CYCLASE DGCM-RELATED"/>
    <property type="match status" value="1"/>
</dbReference>
<evidence type="ECO:0000259" key="4">
    <source>
        <dbReference type="PROSITE" id="PS50887"/>
    </source>
</evidence>
<gene>
    <name evidence="5" type="ORF">ENI26_05210</name>
</gene>
<dbReference type="CDD" id="cd01949">
    <property type="entry name" value="GGDEF"/>
    <property type="match status" value="1"/>
</dbReference>
<sequence length="345" mass="38807">MDYSELSDKAAENMRLALPLMKKHGVPMTPDNYAVWYEHVSGSNIELSSAISSLIKENPVLTQLQCKSLFKQFFNVEKERTEVMEIRQELARLLKEIANFVYSSVNTADKTNQQLNTILADINRDLSAEEIHQVVDDIVAATRSVMTGTDLLSERLNAAVVDVQNLKKEMDATKRESKIDVLTGLANRRSFDDVISKVTKDADSSGLDVCLIFCDIDLFRNINDQHGYLVGDQVLRVVANTLKDSVKGRDLVARYGGEEFSIVLLNTSLQHAKNLAENIRKEIASKRVQRKDTREALGMITLSFGTARYEKQEGVESFMQRADRALYMSKRKGRNCVSEAPPPII</sequence>
<dbReference type="EC" id="2.7.7.65" evidence="2"/>
<reference evidence="5" key="1">
    <citation type="journal article" date="2020" name="mSystems">
        <title>Genome- and Community-Level Interaction Insights into Carbon Utilization and Element Cycling Functions of Hydrothermarchaeota in Hydrothermal Sediment.</title>
        <authorList>
            <person name="Zhou Z."/>
            <person name="Liu Y."/>
            <person name="Xu W."/>
            <person name="Pan J."/>
            <person name="Luo Z.H."/>
            <person name="Li M."/>
        </authorList>
    </citation>
    <scope>NUCLEOTIDE SEQUENCE [LARGE SCALE GENOMIC DNA]</scope>
    <source>
        <strain evidence="5">HyVt-380</strain>
    </source>
</reference>
<organism evidence="5">
    <name type="scientific">Methylophaga aminisulfidivorans</name>
    <dbReference type="NCBI Taxonomy" id="230105"/>
    <lineage>
        <taxon>Bacteria</taxon>
        <taxon>Pseudomonadati</taxon>
        <taxon>Pseudomonadota</taxon>
        <taxon>Gammaproteobacteria</taxon>
        <taxon>Thiotrichales</taxon>
        <taxon>Piscirickettsiaceae</taxon>
        <taxon>Methylophaga</taxon>
    </lineage>
</organism>
<protein>
    <recommendedName>
        <fullName evidence="2">diguanylate cyclase</fullName>
        <ecNumber evidence="2">2.7.7.65</ecNumber>
    </recommendedName>
</protein>
<evidence type="ECO:0000256" key="2">
    <source>
        <dbReference type="ARBA" id="ARBA00012528"/>
    </source>
</evidence>
<evidence type="ECO:0000313" key="5">
    <source>
        <dbReference type="EMBL" id="HEC73756.1"/>
    </source>
</evidence>
<proteinExistence type="predicted"/>
<dbReference type="Pfam" id="PF00990">
    <property type="entry name" value="GGDEF"/>
    <property type="match status" value="1"/>
</dbReference>
<dbReference type="InterPro" id="IPR050469">
    <property type="entry name" value="Diguanylate_Cyclase"/>
</dbReference>
<dbReference type="FunFam" id="3.30.70.270:FF:000001">
    <property type="entry name" value="Diguanylate cyclase domain protein"/>
    <property type="match status" value="1"/>
</dbReference>
<dbReference type="PROSITE" id="PS50887">
    <property type="entry name" value="GGDEF"/>
    <property type="match status" value="1"/>
</dbReference>